<dbReference type="InterPro" id="IPR011010">
    <property type="entry name" value="DNA_brk_join_enz"/>
</dbReference>
<dbReference type="InterPro" id="IPR025269">
    <property type="entry name" value="SAM-like_dom"/>
</dbReference>
<feature type="non-terminal residue" evidence="3">
    <location>
        <position position="225"/>
    </location>
</feature>
<proteinExistence type="predicted"/>
<gene>
    <name evidence="3" type="ORF">EVA_16756</name>
</gene>
<accession>J9G026</accession>
<name>J9G026_9ZZZZ</name>
<keyword evidence="1" id="KW-0238">DNA-binding</keyword>
<feature type="domain" description="Phage integrase SAM-like" evidence="2">
    <location>
        <begin position="62"/>
        <end position="157"/>
    </location>
</feature>
<reference evidence="3" key="1">
    <citation type="journal article" date="2012" name="PLoS ONE">
        <title>Gene sets for utilization of primary and secondary nutrition supplies in the distal gut of endangered iberian lynx.</title>
        <authorList>
            <person name="Alcaide M."/>
            <person name="Messina E."/>
            <person name="Richter M."/>
            <person name="Bargiela R."/>
            <person name="Peplies J."/>
            <person name="Huws S.A."/>
            <person name="Newbold C.J."/>
            <person name="Golyshin P.N."/>
            <person name="Simon M.A."/>
            <person name="Lopez G."/>
            <person name="Yakimov M.M."/>
            <person name="Ferrer M."/>
        </authorList>
    </citation>
    <scope>NUCLEOTIDE SEQUENCE</scope>
</reference>
<evidence type="ECO:0000313" key="3">
    <source>
        <dbReference type="EMBL" id="EJW95137.1"/>
    </source>
</evidence>
<dbReference type="InterPro" id="IPR010998">
    <property type="entry name" value="Integrase_recombinase_N"/>
</dbReference>
<evidence type="ECO:0000259" key="2">
    <source>
        <dbReference type="Pfam" id="PF13102"/>
    </source>
</evidence>
<dbReference type="Gene3D" id="1.10.150.130">
    <property type="match status" value="1"/>
</dbReference>
<dbReference type="GO" id="GO:0003677">
    <property type="term" value="F:DNA binding"/>
    <property type="evidence" value="ECO:0007669"/>
    <property type="project" value="UniProtKB-KW"/>
</dbReference>
<evidence type="ECO:0000256" key="1">
    <source>
        <dbReference type="ARBA" id="ARBA00023125"/>
    </source>
</evidence>
<dbReference type="EMBL" id="AMCI01005978">
    <property type="protein sequence ID" value="EJW95137.1"/>
    <property type="molecule type" value="Genomic_DNA"/>
</dbReference>
<dbReference type="SUPFAM" id="SSF56349">
    <property type="entry name" value="DNA breaking-rejoining enzymes"/>
    <property type="match status" value="1"/>
</dbReference>
<organism evidence="3">
    <name type="scientific">gut metagenome</name>
    <dbReference type="NCBI Taxonomy" id="749906"/>
    <lineage>
        <taxon>unclassified sequences</taxon>
        <taxon>metagenomes</taxon>
        <taxon>organismal metagenomes</taxon>
    </lineage>
</organism>
<dbReference type="Pfam" id="PF13102">
    <property type="entry name" value="Phage_int_SAM_5"/>
    <property type="match status" value="1"/>
</dbReference>
<feature type="non-terminal residue" evidence="3">
    <location>
        <position position="1"/>
    </location>
</feature>
<comment type="caution">
    <text evidence="3">The sequence shown here is derived from an EMBL/GenBank/DDBJ whole genome shotgun (WGS) entry which is preliminary data.</text>
</comment>
<dbReference type="AlphaFoldDB" id="J9G026"/>
<protein>
    <submittedName>
        <fullName evidence="3">Tyrosine type site-specific recombinase</fullName>
    </submittedName>
</protein>
<sequence length="225" mass="26772">TYIYNKRNLADCVILRLMESGEIACMKVSAIKRCIESELDPERKKKGVDESTFEYRFLRFAQSKRKDSTKECYMHTYGRMKAYCDYCCSQKKKHAKLLNELRFEDITKLWLTDFERWLSISSPSQNARNIHLRNIRAVFNDAIDDEVTQAYPFRRMKIRPVPTIKRSLSVEQLRQLFSYQVEPNVVKYVDIFKLIFCLIGINVVDLCNLREVRDGRVEYYRSKTN</sequence>